<proteinExistence type="predicted"/>
<feature type="region of interest" description="Disordered" evidence="1">
    <location>
        <begin position="167"/>
        <end position="197"/>
    </location>
</feature>
<dbReference type="AlphaFoldDB" id="A0A7S4QAI9"/>
<name>A0A7S4QAI9_9DINO</name>
<protein>
    <submittedName>
        <fullName evidence="2">Uncharacterized protein</fullName>
    </submittedName>
</protein>
<gene>
    <name evidence="2" type="ORF">AMON00008_LOCUS17201</name>
</gene>
<accession>A0A7S4QAI9</accession>
<reference evidence="2" key="1">
    <citation type="submission" date="2021-01" db="EMBL/GenBank/DDBJ databases">
        <authorList>
            <person name="Corre E."/>
            <person name="Pelletier E."/>
            <person name="Niang G."/>
            <person name="Scheremetjew M."/>
            <person name="Finn R."/>
            <person name="Kale V."/>
            <person name="Holt S."/>
            <person name="Cochrane G."/>
            <person name="Meng A."/>
            <person name="Brown T."/>
            <person name="Cohen L."/>
        </authorList>
    </citation>
    <scope>NUCLEOTIDE SEQUENCE</scope>
    <source>
        <strain evidence="2">CCMP3105</strain>
    </source>
</reference>
<evidence type="ECO:0000313" key="2">
    <source>
        <dbReference type="EMBL" id="CAE4577581.1"/>
    </source>
</evidence>
<dbReference type="EMBL" id="HBNR01025536">
    <property type="protein sequence ID" value="CAE4577581.1"/>
    <property type="molecule type" value="Transcribed_RNA"/>
</dbReference>
<evidence type="ECO:0000256" key="1">
    <source>
        <dbReference type="SAM" id="MobiDB-lite"/>
    </source>
</evidence>
<sequence>MSAEGSEPEALLERGPRTPRWGHRRLLLAAAAVLGAPRRPRRRAASAELASRDDAQAKVTLCFVDVDQAVFYLAQAGNFIRFAVPNCRITETAAQRRACGAAVSTVIASFGWVASYVSSAVNSCGAQKSYDAACSASAGGFFACLGELAFIASSVTDACDFIPEDEAREDEAEEDAQSRRLRGALGGPNGTRPWAEGRRLEGVPGALRFFKEVARKQEPAPQRVRRRPAWRRLLPRVPLTTPKPNVRAASISQCVADLDLGLTYVARVGLQAYDLSNECPQTDWKSRKACAENSFNLLSSIGWAAQFLAQAAVDCPRDPRQSAACTGVVADFVATVAALGPLVNGIVTDCQRGIANSSVGDANFA</sequence>
<organism evidence="2">
    <name type="scientific">Alexandrium monilatum</name>
    <dbReference type="NCBI Taxonomy" id="311494"/>
    <lineage>
        <taxon>Eukaryota</taxon>
        <taxon>Sar</taxon>
        <taxon>Alveolata</taxon>
        <taxon>Dinophyceae</taxon>
        <taxon>Gonyaulacales</taxon>
        <taxon>Pyrocystaceae</taxon>
        <taxon>Alexandrium</taxon>
    </lineage>
</organism>